<sequence length="262" mass="28421">MWTASSSSSSLDNSRKPGPPYPPEDAGLGGIPTNSVDTPISAVILALFIGSAVFYMTIFQRNRRRGHKFVLSGLLFGLSMARIAANVMRIVWAIYPRSTQIAIAATIFANTGVVLAIAQRILRAHHRKFSFYTLDPRKRSQLRDMQLFASASLAVLSFLPIPIVLASVLVPSKHPVGQLGTKGGMRTNAALVLLTSSILALGASFRASVAFQLRPASRLAWFDSKSLLLLLHIRRGARRRLPERAACQAQTATPEKGEACVT</sequence>
<gene>
    <name evidence="3" type="ORF">UV8b_06790</name>
</gene>
<feature type="transmembrane region" description="Helical" evidence="2">
    <location>
        <begin position="40"/>
        <end position="58"/>
    </location>
</feature>
<dbReference type="AlphaFoldDB" id="A0A8E5HVT3"/>
<dbReference type="KEGG" id="uvi:66067567"/>
<evidence type="ECO:0000313" key="3">
    <source>
        <dbReference type="EMBL" id="QUC22549.1"/>
    </source>
</evidence>
<feature type="transmembrane region" description="Helical" evidence="2">
    <location>
        <begin position="147"/>
        <end position="169"/>
    </location>
</feature>
<feature type="region of interest" description="Disordered" evidence="1">
    <location>
        <begin position="1"/>
        <end position="28"/>
    </location>
</feature>
<dbReference type="EMBL" id="CP072757">
    <property type="protein sequence ID" value="QUC22549.1"/>
    <property type="molecule type" value="Genomic_DNA"/>
</dbReference>
<dbReference type="PANTHER" id="PTHR35184">
    <property type="entry name" value="YALI0C10208P"/>
    <property type="match status" value="1"/>
</dbReference>
<evidence type="ECO:0000256" key="2">
    <source>
        <dbReference type="SAM" id="Phobius"/>
    </source>
</evidence>
<dbReference type="OrthoDB" id="3357002at2759"/>
<reference evidence="3" key="1">
    <citation type="submission" date="2020-03" db="EMBL/GenBank/DDBJ databases">
        <title>A mixture of massive structural variations and highly conserved coding sequences in Ustilaginoidea virens genome.</title>
        <authorList>
            <person name="Zhang K."/>
            <person name="Zhao Z."/>
            <person name="Zhang Z."/>
            <person name="Li Y."/>
            <person name="Hsiang T."/>
            <person name="Sun W."/>
        </authorList>
    </citation>
    <scope>NUCLEOTIDE SEQUENCE</scope>
    <source>
        <strain evidence="3">UV-8b</strain>
    </source>
</reference>
<accession>A0A8E5HVT3</accession>
<protein>
    <submittedName>
        <fullName evidence="3">Uncharacterized protein</fullName>
    </submittedName>
</protein>
<evidence type="ECO:0000256" key="1">
    <source>
        <dbReference type="SAM" id="MobiDB-lite"/>
    </source>
</evidence>
<keyword evidence="2" id="KW-0812">Transmembrane</keyword>
<keyword evidence="4" id="KW-1185">Reference proteome</keyword>
<feature type="transmembrane region" description="Helical" evidence="2">
    <location>
        <begin position="70"/>
        <end position="95"/>
    </location>
</feature>
<organism evidence="3 4">
    <name type="scientific">Ustilaginoidea virens</name>
    <name type="common">Rice false smut fungus</name>
    <name type="synonym">Villosiclava virens</name>
    <dbReference type="NCBI Taxonomy" id="1159556"/>
    <lineage>
        <taxon>Eukaryota</taxon>
        <taxon>Fungi</taxon>
        <taxon>Dikarya</taxon>
        <taxon>Ascomycota</taxon>
        <taxon>Pezizomycotina</taxon>
        <taxon>Sordariomycetes</taxon>
        <taxon>Hypocreomycetidae</taxon>
        <taxon>Hypocreales</taxon>
        <taxon>Clavicipitaceae</taxon>
        <taxon>Ustilaginoidea</taxon>
    </lineage>
</organism>
<proteinExistence type="predicted"/>
<dbReference type="PANTHER" id="PTHR35184:SF1">
    <property type="entry name" value="INTEGRAL MEMBRANE PROTEIN"/>
    <property type="match status" value="1"/>
</dbReference>
<dbReference type="Proteomes" id="UP000027002">
    <property type="component" value="Chromosome 5"/>
</dbReference>
<dbReference type="RefSeq" id="XP_043000222.1">
    <property type="nucleotide sequence ID" value="XM_043144287.1"/>
</dbReference>
<keyword evidence="2" id="KW-0472">Membrane</keyword>
<feature type="compositionally biased region" description="Low complexity" evidence="1">
    <location>
        <begin position="1"/>
        <end position="10"/>
    </location>
</feature>
<keyword evidence="2" id="KW-1133">Transmembrane helix</keyword>
<dbReference type="GeneID" id="66067567"/>
<name>A0A8E5HVT3_USTVR</name>
<evidence type="ECO:0000313" key="4">
    <source>
        <dbReference type="Proteomes" id="UP000027002"/>
    </source>
</evidence>
<feature type="transmembrane region" description="Helical" evidence="2">
    <location>
        <begin position="101"/>
        <end position="122"/>
    </location>
</feature>
<feature type="transmembrane region" description="Helical" evidence="2">
    <location>
        <begin position="189"/>
        <end position="209"/>
    </location>
</feature>